<evidence type="ECO:0000313" key="2">
    <source>
        <dbReference type="EMBL" id="KAG7174922.1"/>
    </source>
</evidence>
<sequence>DSTQFTTQKNHYQQQHQEQYQQEHQQHLQDVGQDLEEIYGNIMSAEQLAKLDTQPNPFNFSERVSQTLRIPRKDLALQTDQPPSNTFGSNVGLSVIYDFYQRHYCLVMIRERQRQMEKDKEDEKEKKSSK</sequence>
<gene>
    <name evidence="2" type="primary">Dnai1-L4</name>
    <name evidence="2" type="ORF">Hamer_G015117</name>
</gene>
<comment type="caution">
    <text evidence="2">The sequence shown here is derived from an EMBL/GenBank/DDBJ whole genome shotgun (WGS) entry which is preliminary data.</text>
</comment>
<feature type="non-terminal residue" evidence="2">
    <location>
        <position position="130"/>
    </location>
</feature>
<evidence type="ECO:0000313" key="3">
    <source>
        <dbReference type="Proteomes" id="UP000747542"/>
    </source>
</evidence>
<protein>
    <submittedName>
        <fullName evidence="2">Putative dynein intermediate chain 1-like 4</fullName>
    </submittedName>
</protein>
<dbReference type="EMBL" id="JAHLQT010006356">
    <property type="protein sequence ID" value="KAG7174922.1"/>
    <property type="molecule type" value="Genomic_DNA"/>
</dbReference>
<reference evidence="2" key="1">
    <citation type="journal article" date="2021" name="Sci. Adv.">
        <title>The American lobster genome reveals insights on longevity, neural, and immune adaptations.</title>
        <authorList>
            <person name="Polinski J.M."/>
            <person name="Zimin A.V."/>
            <person name="Clark K.F."/>
            <person name="Kohn A.B."/>
            <person name="Sadowski N."/>
            <person name="Timp W."/>
            <person name="Ptitsyn A."/>
            <person name="Khanna P."/>
            <person name="Romanova D.Y."/>
            <person name="Williams P."/>
            <person name="Greenwood S.J."/>
            <person name="Moroz L.L."/>
            <person name="Walt D.R."/>
            <person name="Bodnar A.G."/>
        </authorList>
    </citation>
    <scope>NUCLEOTIDE SEQUENCE</scope>
    <source>
        <strain evidence="2">GMGI-L3</strain>
    </source>
</reference>
<accession>A0A8J5N828</accession>
<dbReference type="AlphaFoldDB" id="A0A8J5N828"/>
<keyword evidence="3" id="KW-1185">Reference proteome</keyword>
<name>A0A8J5N828_HOMAM</name>
<feature type="non-terminal residue" evidence="2">
    <location>
        <position position="1"/>
    </location>
</feature>
<dbReference type="Proteomes" id="UP000747542">
    <property type="component" value="Unassembled WGS sequence"/>
</dbReference>
<feature type="compositionally biased region" description="Polar residues" evidence="1">
    <location>
        <begin position="1"/>
        <end position="10"/>
    </location>
</feature>
<feature type="region of interest" description="Disordered" evidence="1">
    <location>
        <begin position="1"/>
        <end position="29"/>
    </location>
</feature>
<feature type="compositionally biased region" description="Low complexity" evidence="1">
    <location>
        <begin position="11"/>
        <end position="23"/>
    </location>
</feature>
<evidence type="ECO:0000256" key="1">
    <source>
        <dbReference type="SAM" id="MobiDB-lite"/>
    </source>
</evidence>
<organism evidence="2 3">
    <name type="scientific">Homarus americanus</name>
    <name type="common">American lobster</name>
    <dbReference type="NCBI Taxonomy" id="6706"/>
    <lineage>
        <taxon>Eukaryota</taxon>
        <taxon>Metazoa</taxon>
        <taxon>Ecdysozoa</taxon>
        <taxon>Arthropoda</taxon>
        <taxon>Crustacea</taxon>
        <taxon>Multicrustacea</taxon>
        <taxon>Malacostraca</taxon>
        <taxon>Eumalacostraca</taxon>
        <taxon>Eucarida</taxon>
        <taxon>Decapoda</taxon>
        <taxon>Pleocyemata</taxon>
        <taxon>Astacidea</taxon>
        <taxon>Nephropoidea</taxon>
        <taxon>Nephropidae</taxon>
        <taxon>Homarus</taxon>
    </lineage>
</organism>
<proteinExistence type="predicted"/>